<dbReference type="Gene3D" id="1.10.260.40">
    <property type="entry name" value="lambda repressor-like DNA-binding domains"/>
    <property type="match status" value="1"/>
</dbReference>
<dbReference type="AlphaFoldDB" id="A0A930YQ66"/>
<organism evidence="2 3">
    <name type="scientific">Nocardioides agariphilus</name>
    <dbReference type="NCBI Taxonomy" id="433664"/>
    <lineage>
        <taxon>Bacteria</taxon>
        <taxon>Bacillati</taxon>
        <taxon>Actinomycetota</taxon>
        <taxon>Actinomycetes</taxon>
        <taxon>Propionibacteriales</taxon>
        <taxon>Nocardioidaceae</taxon>
        <taxon>Nocardioides</taxon>
    </lineage>
</organism>
<evidence type="ECO:0000313" key="3">
    <source>
        <dbReference type="Proteomes" id="UP000660668"/>
    </source>
</evidence>
<evidence type="ECO:0000313" key="2">
    <source>
        <dbReference type="EMBL" id="MBF4768465.1"/>
    </source>
</evidence>
<sequence length="105" mass="11293">MGEVLPLRPSSTPASEQEPLWRELVGAELRRERLAREERLSDVAERAGVSTQYLSEIERGLKDPSSEILSAVAGALELSVRKLSIRVARASVSASGTYGALCLAA</sequence>
<keyword evidence="3" id="KW-1185">Reference proteome</keyword>
<dbReference type="InterPro" id="IPR010982">
    <property type="entry name" value="Lambda_DNA-bd_dom_sf"/>
</dbReference>
<name>A0A930YQ66_9ACTN</name>
<dbReference type="Pfam" id="PF01381">
    <property type="entry name" value="HTH_3"/>
    <property type="match status" value="1"/>
</dbReference>
<dbReference type="InterPro" id="IPR001387">
    <property type="entry name" value="Cro/C1-type_HTH"/>
</dbReference>
<accession>A0A930YQ66</accession>
<reference evidence="2" key="1">
    <citation type="submission" date="2020-11" db="EMBL/GenBank/DDBJ databases">
        <title>Nocardioides cynanchi sp. nov., isolated from soil of rhizosphere of Cynanchum wilfordii.</title>
        <authorList>
            <person name="Lee J.-S."/>
            <person name="Suh M.K."/>
            <person name="Kim J.-S."/>
        </authorList>
    </citation>
    <scope>NUCLEOTIDE SEQUENCE</scope>
    <source>
        <strain evidence="2">KCTC 19276</strain>
    </source>
</reference>
<dbReference type="SMART" id="SM00530">
    <property type="entry name" value="HTH_XRE"/>
    <property type="match status" value="1"/>
</dbReference>
<dbReference type="SUPFAM" id="SSF47413">
    <property type="entry name" value="lambda repressor-like DNA-binding domains"/>
    <property type="match status" value="1"/>
</dbReference>
<evidence type="ECO:0000259" key="1">
    <source>
        <dbReference type="PROSITE" id="PS50943"/>
    </source>
</evidence>
<dbReference type="RefSeq" id="WP_194696614.1">
    <property type="nucleotide sequence ID" value="NZ_JADKPO010000014.1"/>
</dbReference>
<dbReference type="CDD" id="cd00093">
    <property type="entry name" value="HTH_XRE"/>
    <property type="match status" value="1"/>
</dbReference>
<proteinExistence type="predicted"/>
<dbReference type="GO" id="GO:0003677">
    <property type="term" value="F:DNA binding"/>
    <property type="evidence" value="ECO:0007669"/>
    <property type="project" value="InterPro"/>
</dbReference>
<comment type="caution">
    <text evidence="2">The sequence shown here is derived from an EMBL/GenBank/DDBJ whole genome shotgun (WGS) entry which is preliminary data.</text>
</comment>
<dbReference type="PROSITE" id="PS50943">
    <property type="entry name" value="HTH_CROC1"/>
    <property type="match status" value="1"/>
</dbReference>
<feature type="domain" description="HTH cro/C1-type" evidence="1">
    <location>
        <begin position="29"/>
        <end position="83"/>
    </location>
</feature>
<dbReference type="EMBL" id="JADKPO010000014">
    <property type="protein sequence ID" value="MBF4768465.1"/>
    <property type="molecule type" value="Genomic_DNA"/>
</dbReference>
<gene>
    <name evidence="2" type="ORF">ISU10_11880</name>
</gene>
<dbReference type="Proteomes" id="UP000660668">
    <property type="component" value="Unassembled WGS sequence"/>
</dbReference>
<protein>
    <submittedName>
        <fullName evidence="2">Helix-turn-helix transcriptional regulator</fullName>
    </submittedName>
</protein>